<keyword evidence="8" id="KW-0282">Flagellum</keyword>
<sequence>MIPLHDAVLSAFLVFCRIGGCMMLMPGFAGHRMPVRIRLFLAVGISLAILPLLFADMAEFVQKSSRASLILAIATELATGGIIGFLARVFFLMLQTMLVAMAQFIGLSMVMGPADDDEQLPPIATLLALTATTMMFITDQHYELLRGIIASYRQIPIGVGFGGRGALMQVTDQMSAALMLGMRLASPFLVYSLIMNFAIGLINKMTPQIPVFFIATPFLMAGGMLLLYALSDQLLVAFVSAFGVFLRLGSP</sequence>
<feature type="transmembrane region" description="Helical" evidence="7">
    <location>
        <begin position="92"/>
        <end position="112"/>
    </location>
</feature>
<keyword evidence="4 7" id="KW-0812">Transmembrane</keyword>
<dbReference type="EMBL" id="BMCT01000001">
    <property type="protein sequence ID" value="GGF47950.1"/>
    <property type="molecule type" value="Genomic_DNA"/>
</dbReference>
<evidence type="ECO:0000256" key="1">
    <source>
        <dbReference type="ARBA" id="ARBA00004651"/>
    </source>
</evidence>
<keyword evidence="9" id="KW-1185">Reference proteome</keyword>
<reference evidence="8" key="1">
    <citation type="journal article" date="2014" name="Int. J. Syst. Evol. Microbiol.">
        <title>Complete genome sequence of Corynebacterium casei LMG S-19264T (=DSM 44701T), isolated from a smear-ripened cheese.</title>
        <authorList>
            <consortium name="US DOE Joint Genome Institute (JGI-PGF)"/>
            <person name="Walter F."/>
            <person name="Albersmeier A."/>
            <person name="Kalinowski J."/>
            <person name="Ruckert C."/>
        </authorList>
    </citation>
    <scope>NUCLEOTIDE SEQUENCE</scope>
    <source>
        <strain evidence="8">CCM 7897</strain>
    </source>
</reference>
<comment type="subcellular location">
    <subcellularLocation>
        <location evidence="1">Cell membrane</location>
        <topology evidence="1">Multi-pass membrane protein</topology>
    </subcellularLocation>
</comment>
<keyword evidence="3" id="KW-1003">Cell membrane</keyword>
<feature type="transmembrane region" description="Helical" evidence="7">
    <location>
        <begin position="7"/>
        <end position="29"/>
    </location>
</feature>
<dbReference type="RefSeq" id="WP_188574930.1">
    <property type="nucleotide sequence ID" value="NZ_BMCT01000001.1"/>
</dbReference>
<dbReference type="AlphaFoldDB" id="A0A917BLB2"/>
<name>A0A917BLB2_9HYPH</name>
<comment type="caution">
    <text evidence="8">The sequence shown here is derived from an EMBL/GenBank/DDBJ whole genome shotgun (WGS) entry which is preliminary data.</text>
</comment>
<dbReference type="PANTHER" id="PTHR30065">
    <property type="entry name" value="FLAGELLAR BIOSYNTHETIC PROTEIN FLIR"/>
    <property type="match status" value="1"/>
</dbReference>
<evidence type="ECO:0000313" key="8">
    <source>
        <dbReference type="EMBL" id="GGF47950.1"/>
    </source>
</evidence>
<evidence type="ECO:0000256" key="5">
    <source>
        <dbReference type="ARBA" id="ARBA00022989"/>
    </source>
</evidence>
<dbReference type="PRINTS" id="PR00953">
    <property type="entry name" value="TYPE3IMRPROT"/>
</dbReference>
<dbReference type="Pfam" id="PF01311">
    <property type="entry name" value="Bac_export_1"/>
    <property type="match status" value="1"/>
</dbReference>
<evidence type="ECO:0000256" key="7">
    <source>
        <dbReference type="SAM" id="Phobius"/>
    </source>
</evidence>
<keyword evidence="5 7" id="KW-1133">Transmembrane helix</keyword>
<dbReference type="GO" id="GO:0005886">
    <property type="term" value="C:plasma membrane"/>
    <property type="evidence" value="ECO:0007669"/>
    <property type="project" value="UniProtKB-SubCell"/>
</dbReference>
<evidence type="ECO:0000256" key="6">
    <source>
        <dbReference type="ARBA" id="ARBA00023136"/>
    </source>
</evidence>
<dbReference type="PANTHER" id="PTHR30065:SF1">
    <property type="entry name" value="SURFACE PRESENTATION OF ANTIGENS PROTEIN SPAR"/>
    <property type="match status" value="1"/>
</dbReference>
<feature type="transmembrane region" description="Helical" evidence="7">
    <location>
        <begin position="35"/>
        <end position="55"/>
    </location>
</feature>
<dbReference type="Proteomes" id="UP000606044">
    <property type="component" value="Unassembled WGS sequence"/>
</dbReference>
<comment type="similarity">
    <text evidence="2">Belongs to the FliR/MopE/SpaR family.</text>
</comment>
<dbReference type="GO" id="GO:0006605">
    <property type="term" value="P:protein targeting"/>
    <property type="evidence" value="ECO:0007669"/>
    <property type="project" value="InterPro"/>
</dbReference>
<feature type="transmembrane region" description="Helical" evidence="7">
    <location>
        <begin position="67"/>
        <end position="86"/>
    </location>
</feature>
<feature type="transmembrane region" description="Helical" evidence="7">
    <location>
        <begin position="119"/>
        <end position="137"/>
    </location>
</feature>
<feature type="transmembrane region" description="Helical" evidence="7">
    <location>
        <begin position="209"/>
        <end position="228"/>
    </location>
</feature>
<proteinExistence type="inferred from homology"/>
<accession>A0A917BLB2</accession>
<protein>
    <submittedName>
        <fullName evidence="8">Flagellar biosynthesis protein FliR</fullName>
    </submittedName>
</protein>
<keyword evidence="8" id="KW-0966">Cell projection</keyword>
<evidence type="ECO:0000256" key="2">
    <source>
        <dbReference type="ARBA" id="ARBA00009772"/>
    </source>
</evidence>
<reference evidence="8" key="2">
    <citation type="submission" date="2020-09" db="EMBL/GenBank/DDBJ databases">
        <authorList>
            <person name="Sun Q."/>
            <person name="Sedlacek I."/>
        </authorList>
    </citation>
    <scope>NUCLEOTIDE SEQUENCE</scope>
    <source>
        <strain evidence="8">CCM 7897</strain>
    </source>
</reference>
<dbReference type="NCBIfam" id="NF009416">
    <property type="entry name" value="PRK12780.1"/>
    <property type="match status" value="1"/>
</dbReference>
<gene>
    <name evidence="8" type="primary">fliR</name>
    <name evidence="8" type="ORF">GCM10007301_04070</name>
</gene>
<evidence type="ECO:0000256" key="4">
    <source>
        <dbReference type="ARBA" id="ARBA00022692"/>
    </source>
</evidence>
<feature type="transmembrane region" description="Helical" evidence="7">
    <location>
        <begin position="184"/>
        <end position="202"/>
    </location>
</feature>
<keyword evidence="6 7" id="KW-0472">Membrane</keyword>
<keyword evidence="8" id="KW-0969">Cilium</keyword>
<organism evidence="8 9">
    <name type="scientific">Azorhizobium oxalatiphilum</name>
    <dbReference type="NCBI Taxonomy" id="980631"/>
    <lineage>
        <taxon>Bacteria</taxon>
        <taxon>Pseudomonadati</taxon>
        <taxon>Pseudomonadota</taxon>
        <taxon>Alphaproteobacteria</taxon>
        <taxon>Hyphomicrobiales</taxon>
        <taxon>Xanthobacteraceae</taxon>
        <taxon>Azorhizobium</taxon>
    </lineage>
</organism>
<dbReference type="InterPro" id="IPR002010">
    <property type="entry name" value="T3SS_IM_R"/>
</dbReference>
<evidence type="ECO:0000256" key="3">
    <source>
        <dbReference type="ARBA" id="ARBA00022475"/>
    </source>
</evidence>
<evidence type="ECO:0000313" key="9">
    <source>
        <dbReference type="Proteomes" id="UP000606044"/>
    </source>
</evidence>